<evidence type="ECO:0000256" key="1">
    <source>
        <dbReference type="SAM" id="Phobius"/>
    </source>
</evidence>
<keyword evidence="3" id="KW-1185">Reference proteome</keyword>
<proteinExistence type="predicted"/>
<gene>
    <name evidence="2" type="ORF">NC653_007644</name>
</gene>
<name>A0AAD6RHM3_9ROSI</name>
<keyword evidence="1" id="KW-0472">Membrane</keyword>
<keyword evidence="1" id="KW-1133">Transmembrane helix</keyword>
<evidence type="ECO:0000313" key="2">
    <source>
        <dbReference type="EMBL" id="KAJ7009063.1"/>
    </source>
</evidence>
<evidence type="ECO:0000313" key="3">
    <source>
        <dbReference type="Proteomes" id="UP001164929"/>
    </source>
</evidence>
<organism evidence="2 3">
    <name type="scientific">Populus alba x Populus x berolinensis</name>
    <dbReference type="NCBI Taxonomy" id="444605"/>
    <lineage>
        <taxon>Eukaryota</taxon>
        <taxon>Viridiplantae</taxon>
        <taxon>Streptophyta</taxon>
        <taxon>Embryophyta</taxon>
        <taxon>Tracheophyta</taxon>
        <taxon>Spermatophyta</taxon>
        <taxon>Magnoliopsida</taxon>
        <taxon>eudicotyledons</taxon>
        <taxon>Gunneridae</taxon>
        <taxon>Pentapetalae</taxon>
        <taxon>rosids</taxon>
        <taxon>fabids</taxon>
        <taxon>Malpighiales</taxon>
        <taxon>Salicaceae</taxon>
        <taxon>Saliceae</taxon>
        <taxon>Populus</taxon>
    </lineage>
</organism>
<feature type="transmembrane region" description="Helical" evidence="1">
    <location>
        <begin position="85"/>
        <end position="105"/>
    </location>
</feature>
<sequence>MECLSLSMRFHLSLLHYIKRVFSVSIKRCMHAKWMVFQGVNTNIKVKNPLDIVENGDVLLFLFGGLVWKWVQDAKSMISIGEVNYFYLLVIKSIVLWFFCLEFLANKS</sequence>
<dbReference type="Proteomes" id="UP001164929">
    <property type="component" value="Chromosome 2"/>
</dbReference>
<dbReference type="AlphaFoldDB" id="A0AAD6RHM3"/>
<reference evidence="2" key="1">
    <citation type="journal article" date="2023" name="Mol. Ecol. Resour.">
        <title>Chromosome-level genome assembly of a triploid poplar Populus alba 'Berolinensis'.</title>
        <authorList>
            <person name="Chen S."/>
            <person name="Yu Y."/>
            <person name="Wang X."/>
            <person name="Wang S."/>
            <person name="Zhang T."/>
            <person name="Zhou Y."/>
            <person name="He R."/>
            <person name="Meng N."/>
            <person name="Wang Y."/>
            <person name="Liu W."/>
            <person name="Liu Z."/>
            <person name="Liu J."/>
            <person name="Guo Q."/>
            <person name="Huang H."/>
            <person name="Sederoff R.R."/>
            <person name="Wang G."/>
            <person name="Qu G."/>
            <person name="Chen S."/>
        </authorList>
    </citation>
    <scope>NUCLEOTIDE SEQUENCE</scope>
    <source>
        <strain evidence="2">SC-2020</strain>
    </source>
</reference>
<keyword evidence="1" id="KW-0812">Transmembrane</keyword>
<dbReference type="EMBL" id="JAQIZT010000002">
    <property type="protein sequence ID" value="KAJ7009063.1"/>
    <property type="molecule type" value="Genomic_DNA"/>
</dbReference>
<comment type="caution">
    <text evidence="2">The sequence shown here is derived from an EMBL/GenBank/DDBJ whole genome shotgun (WGS) entry which is preliminary data.</text>
</comment>
<accession>A0AAD6RHM3</accession>
<protein>
    <submittedName>
        <fullName evidence="2">Uncharacterized protein</fullName>
    </submittedName>
</protein>